<feature type="domain" description="Copper amine oxidase-like N-terminal" evidence="1">
    <location>
        <begin position="41"/>
        <end position="103"/>
    </location>
</feature>
<sequence>MRKGIIGLVAGLFIGLSFSLAGPAYSAVKQYILTEFTQPVVVNGVQYKDKENPILSYKGSTYIPLAKIGELTGVEYRYNKDKKQVEIGSKTTSNVKIYVPDNGRVRDSDAILAEEEAIRNFTENNKIEIEKPEVPEDSSFKAKGLLD</sequence>
<accession>A0A383RBW0</accession>
<dbReference type="RefSeq" id="WP_138186481.1">
    <property type="nucleotide sequence ID" value="NZ_LS992241.1"/>
</dbReference>
<dbReference type="EMBL" id="LS992241">
    <property type="protein sequence ID" value="SYX84605.1"/>
    <property type="molecule type" value="Genomic_DNA"/>
</dbReference>
<reference evidence="3" key="1">
    <citation type="submission" date="2018-08" db="EMBL/GenBank/DDBJ databases">
        <authorList>
            <person name="Chevrot R."/>
        </authorList>
    </citation>
    <scope>NUCLEOTIDE SEQUENCE [LARGE SCALE GENOMIC DNA]</scope>
</reference>
<protein>
    <recommendedName>
        <fullName evidence="1">Copper amine oxidase-like N-terminal domain-containing protein</fullName>
    </recommendedName>
</protein>
<evidence type="ECO:0000313" key="2">
    <source>
        <dbReference type="EMBL" id="SYX84605.1"/>
    </source>
</evidence>
<name>A0A383RBW0_PAEAL</name>
<dbReference type="AlphaFoldDB" id="A0A383RBW0"/>
<evidence type="ECO:0000313" key="3">
    <source>
        <dbReference type="Proteomes" id="UP000304148"/>
    </source>
</evidence>
<proteinExistence type="predicted"/>
<organism evidence="2 3">
    <name type="scientific">Paenibacillus alvei</name>
    <name type="common">Bacillus alvei</name>
    <dbReference type="NCBI Taxonomy" id="44250"/>
    <lineage>
        <taxon>Bacteria</taxon>
        <taxon>Bacillati</taxon>
        <taxon>Bacillota</taxon>
        <taxon>Bacilli</taxon>
        <taxon>Bacillales</taxon>
        <taxon>Paenibacillaceae</taxon>
        <taxon>Paenibacillus</taxon>
    </lineage>
</organism>
<dbReference type="InterPro" id="IPR012854">
    <property type="entry name" value="Cu_amine_oxidase-like_N"/>
</dbReference>
<gene>
    <name evidence="2" type="ORF">PBLR_13027</name>
</gene>
<dbReference type="Proteomes" id="UP000304148">
    <property type="component" value="Chromosome"/>
</dbReference>
<dbReference type="Pfam" id="PF07833">
    <property type="entry name" value="Cu_amine_oxidN1"/>
    <property type="match status" value="1"/>
</dbReference>
<evidence type="ECO:0000259" key="1">
    <source>
        <dbReference type="Pfam" id="PF07833"/>
    </source>
</evidence>